<reference evidence="6" key="1">
    <citation type="submission" date="2020-03" db="EMBL/GenBank/DDBJ databases">
        <title>A high-quality chromosome-level genome assembly of a woody plant with both climbing and erect habits, Rhamnella rubrinervis.</title>
        <authorList>
            <person name="Lu Z."/>
            <person name="Yang Y."/>
            <person name="Zhu X."/>
            <person name="Sun Y."/>
        </authorList>
    </citation>
    <scope>NUCLEOTIDE SEQUENCE</scope>
    <source>
        <strain evidence="6">BYM</strain>
        <tissue evidence="6">Leaf</tissue>
    </source>
</reference>
<evidence type="ECO:0000313" key="6">
    <source>
        <dbReference type="EMBL" id="KAF3442468.1"/>
    </source>
</evidence>
<organism evidence="6 7">
    <name type="scientific">Rhamnella rubrinervis</name>
    <dbReference type="NCBI Taxonomy" id="2594499"/>
    <lineage>
        <taxon>Eukaryota</taxon>
        <taxon>Viridiplantae</taxon>
        <taxon>Streptophyta</taxon>
        <taxon>Embryophyta</taxon>
        <taxon>Tracheophyta</taxon>
        <taxon>Spermatophyta</taxon>
        <taxon>Magnoliopsida</taxon>
        <taxon>eudicotyledons</taxon>
        <taxon>Gunneridae</taxon>
        <taxon>Pentapetalae</taxon>
        <taxon>rosids</taxon>
        <taxon>fabids</taxon>
        <taxon>Rosales</taxon>
        <taxon>Rhamnaceae</taxon>
        <taxon>rhamnoid group</taxon>
        <taxon>Rhamneae</taxon>
        <taxon>Rhamnella</taxon>
    </lineage>
</organism>
<dbReference type="GO" id="GO:0004857">
    <property type="term" value="F:enzyme inhibitor activity"/>
    <property type="evidence" value="ECO:0007669"/>
    <property type="project" value="InterPro"/>
</dbReference>
<evidence type="ECO:0000256" key="3">
    <source>
        <dbReference type="ARBA" id="ARBA00038471"/>
    </source>
</evidence>
<proteinExistence type="inferred from homology"/>
<dbReference type="NCBIfam" id="TIGR01614">
    <property type="entry name" value="PME_inhib"/>
    <property type="match status" value="1"/>
</dbReference>
<keyword evidence="2" id="KW-1015">Disulfide bond</keyword>
<gene>
    <name evidence="6" type="ORF">FNV43_RR16384</name>
</gene>
<keyword evidence="7" id="KW-1185">Reference proteome</keyword>
<dbReference type="OrthoDB" id="764172at2759"/>
<sequence length="185" mass="20718">MAFPSLSHILTLSIFITFLLKPFHLVKSNEEVITKLCSKTEEPVICRDCLNSEPSSKKADSHALLIIAINCAQRDTSSMYTDVFKLYNETPEDNTQLKDFLNECSWRSMDATQLFDAVLRYATASDYDSANIVMTDNVVPQVNFCLKQFDDQAQSLPVPEQVLAGSIAVNQDCKIVLQIMNNIVG</sequence>
<name>A0A8K0GYP7_9ROSA</name>
<feature type="domain" description="Pectinesterase inhibitor" evidence="5">
    <location>
        <begin position="28"/>
        <end position="179"/>
    </location>
</feature>
<dbReference type="AlphaFoldDB" id="A0A8K0GYP7"/>
<dbReference type="Proteomes" id="UP000796880">
    <property type="component" value="Unassembled WGS sequence"/>
</dbReference>
<dbReference type="EMBL" id="VOIH02000007">
    <property type="protein sequence ID" value="KAF3442468.1"/>
    <property type="molecule type" value="Genomic_DNA"/>
</dbReference>
<evidence type="ECO:0000256" key="1">
    <source>
        <dbReference type="ARBA" id="ARBA00022729"/>
    </source>
</evidence>
<feature type="signal peptide" evidence="4">
    <location>
        <begin position="1"/>
        <end position="28"/>
    </location>
</feature>
<dbReference type="Gene3D" id="1.20.140.40">
    <property type="entry name" value="Invertase/pectin methylesterase inhibitor family protein"/>
    <property type="match status" value="1"/>
</dbReference>
<evidence type="ECO:0000259" key="5">
    <source>
        <dbReference type="SMART" id="SM00856"/>
    </source>
</evidence>
<dbReference type="InterPro" id="IPR006501">
    <property type="entry name" value="Pectinesterase_inhib_dom"/>
</dbReference>
<accession>A0A8K0GYP7</accession>
<protein>
    <recommendedName>
        <fullName evidence="5">Pectinesterase inhibitor domain-containing protein</fullName>
    </recommendedName>
</protein>
<dbReference type="SUPFAM" id="SSF101148">
    <property type="entry name" value="Plant invertase/pectin methylesterase inhibitor"/>
    <property type="match status" value="1"/>
</dbReference>
<evidence type="ECO:0000256" key="2">
    <source>
        <dbReference type="ARBA" id="ARBA00023157"/>
    </source>
</evidence>
<dbReference type="SMART" id="SM00856">
    <property type="entry name" value="PMEI"/>
    <property type="match status" value="1"/>
</dbReference>
<dbReference type="PANTHER" id="PTHR36710:SF12">
    <property type="entry name" value="CELL WALL _ VACUOLAR INHIBITOR OF FRUCTOSIDASE 2-LIKE"/>
    <property type="match status" value="1"/>
</dbReference>
<dbReference type="Pfam" id="PF04043">
    <property type="entry name" value="PMEI"/>
    <property type="match status" value="1"/>
</dbReference>
<dbReference type="InterPro" id="IPR035513">
    <property type="entry name" value="Invertase/methylesterase_inhib"/>
</dbReference>
<dbReference type="PANTHER" id="PTHR36710">
    <property type="entry name" value="PECTINESTERASE INHIBITOR-LIKE"/>
    <property type="match status" value="1"/>
</dbReference>
<evidence type="ECO:0000256" key="4">
    <source>
        <dbReference type="SAM" id="SignalP"/>
    </source>
</evidence>
<keyword evidence="1 4" id="KW-0732">Signal</keyword>
<evidence type="ECO:0000313" key="7">
    <source>
        <dbReference type="Proteomes" id="UP000796880"/>
    </source>
</evidence>
<comment type="similarity">
    <text evidence="3">Belongs to the PMEI family.</text>
</comment>
<dbReference type="InterPro" id="IPR052421">
    <property type="entry name" value="PCW_Enzyme_Inhibitor"/>
</dbReference>
<comment type="caution">
    <text evidence="6">The sequence shown here is derived from an EMBL/GenBank/DDBJ whole genome shotgun (WGS) entry which is preliminary data.</text>
</comment>
<feature type="chain" id="PRO_5035450913" description="Pectinesterase inhibitor domain-containing protein" evidence="4">
    <location>
        <begin position="29"/>
        <end position="185"/>
    </location>
</feature>